<sequence length="177" mass="20179">MKRAEDSPESGGPCYTLYLEYLGGLVPILKGRRISKLRPEFVIMDPKMDSKADEVCVNPMISYTDSCNCSDSSDIELSDEWVGKKSPKLSRGNRSTRMNLESRKSPKLLRVNQEGQRSPRLPTKKPPVRSPSLTRREFSMDGITEPPPQPLSPFRITGRMRFHRRIRCRLDTPTLAK</sequence>
<dbReference type="EMBL" id="SRLO01000929">
    <property type="protein sequence ID" value="TNN44029.1"/>
    <property type="molecule type" value="Genomic_DNA"/>
</dbReference>
<name>A0A4Z2FS93_9TELE</name>
<accession>A0A4Z2FS93</accession>
<evidence type="ECO:0000313" key="3">
    <source>
        <dbReference type="Proteomes" id="UP000314294"/>
    </source>
</evidence>
<keyword evidence="3" id="KW-1185">Reference proteome</keyword>
<protein>
    <submittedName>
        <fullName evidence="2">Tubby-related protein 4</fullName>
    </submittedName>
</protein>
<evidence type="ECO:0000256" key="1">
    <source>
        <dbReference type="SAM" id="MobiDB-lite"/>
    </source>
</evidence>
<organism evidence="2 3">
    <name type="scientific">Liparis tanakae</name>
    <name type="common">Tanaka's snailfish</name>
    <dbReference type="NCBI Taxonomy" id="230148"/>
    <lineage>
        <taxon>Eukaryota</taxon>
        <taxon>Metazoa</taxon>
        <taxon>Chordata</taxon>
        <taxon>Craniata</taxon>
        <taxon>Vertebrata</taxon>
        <taxon>Euteleostomi</taxon>
        <taxon>Actinopterygii</taxon>
        <taxon>Neopterygii</taxon>
        <taxon>Teleostei</taxon>
        <taxon>Neoteleostei</taxon>
        <taxon>Acanthomorphata</taxon>
        <taxon>Eupercaria</taxon>
        <taxon>Perciformes</taxon>
        <taxon>Cottioidei</taxon>
        <taxon>Cottales</taxon>
        <taxon>Liparidae</taxon>
        <taxon>Liparis</taxon>
    </lineage>
</organism>
<comment type="caution">
    <text evidence="2">The sequence shown here is derived from an EMBL/GenBank/DDBJ whole genome shotgun (WGS) entry which is preliminary data.</text>
</comment>
<dbReference type="OrthoDB" id="8775810at2759"/>
<gene>
    <name evidence="2" type="primary">TULP4</name>
    <name evidence="2" type="ORF">EYF80_045794</name>
</gene>
<proteinExistence type="predicted"/>
<evidence type="ECO:0000313" key="2">
    <source>
        <dbReference type="EMBL" id="TNN44029.1"/>
    </source>
</evidence>
<dbReference type="AlphaFoldDB" id="A0A4Z2FS93"/>
<reference evidence="2 3" key="1">
    <citation type="submission" date="2019-03" db="EMBL/GenBank/DDBJ databases">
        <title>First draft genome of Liparis tanakae, snailfish: a comprehensive survey of snailfish specific genes.</title>
        <authorList>
            <person name="Kim W."/>
            <person name="Song I."/>
            <person name="Jeong J.-H."/>
            <person name="Kim D."/>
            <person name="Kim S."/>
            <person name="Ryu S."/>
            <person name="Song J.Y."/>
            <person name="Lee S.K."/>
        </authorList>
    </citation>
    <scope>NUCLEOTIDE SEQUENCE [LARGE SCALE GENOMIC DNA]</scope>
    <source>
        <tissue evidence="2">Muscle</tissue>
    </source>
</reference>
<dbReference type="Proteomes" id="UP000314294">
    <property type="component" value="Unassembled WGS sequence"/>
</dbReference>
<feature type="region of interest" description="Disordered" evidence="1">
    <location>
        <begin position="85"/>
        <end position="155"/>
    </location>
</feature>